<dbReference type="PANTHER" id="PTHR42961:SF2">
    <property type="entry name" value="IRON-SULFUR PROTEIN NUBPL"/>
    <property type="match status" value="1"/>
</dbReference>
<dbReference type="EMBL" id="AMGY01000001">
    <property type="protein sequence ID" value="EXJ93084.1"/>
    <property type="molecule type" value="Genomic_DNA"/>
</dbReference>
<sequence>MRKCFSTCAPVFSHENPLGLPRAPSSRSTQGPPPQLPRAQRGLPEKRRLRNVSHTIAVSSAKGGVGKSTLAVNLALALSRHGFRSGILDTDIFGPSIPTLLGLSNAGEPKLTPSNMLVPLTSYGLKSMSMGYLLPSESAPVAWRGLMVMKALQQLLHEVDWATGQPGLDVLVLDLPPGTGDVQLTIGQQVQLDGAVVVSTPQDIALKDAVKGVQMFRKMNIPVLGMVQNMSVFVCPHCHQETHIFAHSPSPSIDDDGPKAHGTGTGGLGGAEAKANDLGVDFLGDVPLDPQICADADRGVPTVVAEEAAGIKVNSAYYERIAEKVATKIGLSWS</sequence>
<name>W9ZF03_9EURO</name>
<dbReference type="PANTHER" id="PTHR42961">
    <property type="entry name" value="IRON-SULFUR PROTEIN NUBPL"/>
    <property type="match status" value="1"/>
</dbReference>
<keyword evidence="4" id="KW-0408">Iron</keyword>
<feature type="region of interest" description="Disordered" evidence="7">
    <location>
        <begin position="16"/>
        <end position="44"/>
    </location>
</feature>
<dbReference type="eggNOG" id="KOG3022">
    <property type="taxonomic scope" value="Eukaryota"/>
</dbReference>
<comment type="similarity">
    <text evidence="6">Belongs to the Mrp/NBP35 ATP-binding proteins family.</text>
</comment>
<evidence type="ECO:0000256" key="2">
    <source>
        <dbReference type="ARBA" id="ARBA00022741"/>
    </source>
</evidence>
<dbReference type="GO" id="GO:0140663">
    <property type="term" value="F:ATP-dependent FeS chaperone activity"/>
    <property type="evidence" value="ECO:0007669"/>
    <property type="project" value="InterPro"/>
</dbReference>
<dbReference type="OrthoDB" id="1741334at2759"/>
<dbReference type="GO" id="GO:0016226">
    <property type="term" value="P:iron-sulfur cluster assembly"/>
    <property type="evidence" value="ECO:0007669"/>
    <property type="project" value="InterPro"/>
</dbReference>
<dbReference type="InterPro" id="IPR027417">
    <property type="entry name" value="P-loop_NTPase"/>
</dbReference>
<dbReference type="RefSeq" id="XP_007729974.1">
    <property type="nucleotide sequence ID" value="XM_007731784.1"/>
</dbReference>
<dbReference type="GO" id="GO:0032981">
    <property type="term" value="P:mitochondrial respiratory chain complex I assembly"/>
    <property type="evidence" value="ECO:0007669"/>
    <property type="project" value="TreeGrafter"/>
</dbReference>
<dbReference type="SUPFAM" id="SSF52540">
    <property type="entry name" value="P-loop containing nucleoside triphosphate hydrolases"/>
    <property type="match status" value="1"/>
</dbReference>
<dbReference type="AlphaFoldDB" id="W9ZF03"/>
<evidence type="ECO:0000313" key="9">
    <source>
        <dbReference type="Proteomes" id="UP000019478"/>
    </source>
</evidence>
<dbReference type="GO" id="GO:0005524">
    <property type="term" value="F:ATP binding"/>
    <property type="evidence" value="ECO:0007669"/>
    <property type="project" value="UniProtKB-KW"/>
</dbReference>
<dbReference type="GO" id="GO:0046872">
    <property type="term" value="F:metal ion binding"/>
    <property type="evidence" value="ECO:0007669"/>
    <property type="project" value="UniProtKB-KW"/>
</dbReference>
<proteinExistence type="inferred from homology"/>
<evidence type="ECO:0000256" key="7">
    <source>
        <dbReference type="SAM" id="MobiDB-lite"/>
    </source>
</evidence>
<keyword evidence="3 8" id="KW-0067">ATP-binding</keyword>
<protein>
    <submittedName>
        <fullName evidence="8">ATP-binding protein</fullName>
    </submittedName>
</protein>
<gene>
    <name evidence="8" type="ORF">A1O3_01640</name>
</gene>
<keyword evidence="5" id="KW-0411">Iron-sulfur</keyword>
<evidence type="ECO:0000256" key="4">
    <source>
        <dbReference type="ARBA" id="ARBA00023004"/>
    </source>
</evidence>
<reference evidence="8 9" key="1">
    <citation type="submission" date="2013-03" db="EMBL/GenBank/DDBJ databases">
        <title>The Genome Sequence of Capronia epimyces CBS 606.96.</title>
        <authorList>
            <consortium name="The Broad Institute Genomics Platform"/>
            <person name="Cuomo C."/>
            <person name="de Hoog S."/>
            <person name="Gorbushina A."/>
            <person name="Walker B."/>
            <person name="Young S.K."/>
            <person name="Zeng Q."/>
            <person name="Gargeya S."/>
            <person name="Fitzgerald M."/>
            <person name="Haas B."/>
            <person name="Abouelleil A."/>
            <person name="Allen A.W."/>
            <person name="Alvarado L."/>
            <person name="Arachchi H.M."/>
            <person name="Berlin A.M."/>
            <person name="Chapman S.B."/>
            <person name="Gainer-Dewar J."/>
            <person name="Goldberg J."/>
            <person name="Griggs A."/>
            <person name="Gujja S."/>
            <person name="Hansen M."/>
            <person name="Howarth C."/>
            <person name="Imamovic A."/>
            <person name="Ireland A."/>
            <person name="Larimer J."/>
            <person name="McCowan C."/>
            <person name="Murphy C."/>
            <person name="Pearson M."/>
            <person name="Poon T.W."/>
            <person name="Priest M."/>
            <person name="Roberts A."/>
            <person name="Saif S."/>
            <person name="Shea T."/>
            <person name="Sisk P."/>
            <person name="Sykes S."/>
            <person name="Wortman J."/>
            <person name="Nusbaum C."/>
            <person name="Birren B."/>
        </authorList>
    </citation>
    <scope>NUCLEOTIDE SEQUENCE [LARGE SCALE GENOMIC DNA]</scope>
    <source>
        <strain evidence="8 9">CBS 606.96</strain>
    </source>
</reference>
<dbReference type="InterPro" id="IPR019591">
    <property type="entry name" value="Mrp/NBP35_ATP-bd"/>
</dbReference>
<comment type="caution">
    <text evidence="8">The sequence shown here is derived from an EMBL/GenBank/DDBJ whole genome shotgun (WGS) entry which is preliminary data.</text>
</comment>
<dbReference type="Proteomes" id="UP000019478">
    <property type="component" value="Unassembled WGS sequence"/>
</dbReference>
<keyword evidence="9" id="KW-1185">Reference proteome</keyword>
<dbReference type="GeneID" id="19165774"/>
<keyword evidence="2" id="KW-0547">Nucleotide-binding</keyword>
<dbReference type="CDD" id="cd02037">
    <property type="entry name" value="Mrp_NBP35"/>
    <property type="match status" value="1"/>
</dbReference>
<dbReference type="Pfam" id="PF10609">
    <property type="entry name" value="ParA"/>
    <property type="match status" value="1"/>
</dbReference>
<evidence type="ECO:0000256" key="1">
    <source>
        <dbReference type="ARBA" id="ARBA00022723"/>
    </source>
</evidence>
<dbReference type="FunFam" id="3.40.50.300:FF:001278">
    <property type="entry name" value="Iron-sulfur cluster carrier protein"/>
    <property type="match status" value="1"/>
</dbReference>
<evidence type="ECO:0000256" key="5">
    <source>
        <dbReference type="ARBA" id="ARBA00023014"/>
    </source>
</evidence>
<dbReference type="GO" id="GO:0051539">
    <property type="term" value="F:4 iron, 4 sulfur cluster binding"/>
    <property type="evidence" value="ECO:0007669"/>
    <property type="project" value="TreeGrafter"/>
</dbReference>
<dbReference type="InterPro" id="IPR033756">
    <property type="entry name" value="YlxH/NBP35"/>
</dbReference>
<dbReference type="HOGENOM" id="CLU_024839_0_2_1"/>
<dbReference type="HAMAP" id="MF_02040">
    <property type="entry name" value="Mrp_NBP35"/>
    <property type="match status" value="1"/>
</dbReference>
<feature type="region of interest" description="Disordered" evidence="7">
    <location>
        <begin position="248"/>
        <end position="270"/>
    </location>
</feature>
<dbReference type="InterPro" id="IPR044304">
    <property type="entry name" value="NUBPL-like"/>
</dbReference>
<evidence type="ECO:0000313" key="8">
    <source>
        <dbReference type="EMBL" id="EXJ93084.1"/>
    </source>
</evidence>
<evidence type="ECO:0000256" key="6">
    <source>
        <dbReference type="ARBA" id="ARBA00024036"/>
    </source>
</evidence>
<evidence type="ECO:0000256" key="3">
    <source>
        <dbReference type="ARBA" id="ARBA00022840"/>
    </source>
</evidence>
<keyword evidence="1" id="KW-0479">Metal-binding</keyword>
<dbReference type="Gene3D" id="3.40.50.300">
    <property type="entry name" value="P-loop containing nucleotide triphosphate hydrolases"/>
    <property type="match status" value="1"/>
</dbReference>
<organism evidence="8 9">
    <name type="scientific">Capronia epimyces CBS 606.96</name>
    <dbReference type="NCBI Taxonomy" id="1182542"/>
    <lineage>
        <taxon>Eukaryota</taxon>
        <taxon>Fungi</taxon>
        <taxon>Dikarya</taxon>
        <taxon>Ascomycota</taxon>
        <taxon>Pezizomycotina</taxon>
        <taxon>Eurotiomycetes</taxon>
        <taxon>Chaetothyriomycetidae</taxon>
        <taxon>Chaetothyriales</taxon>
        <taxon>Herpotrichiellaceae</taxon>
        <taxon>Capronia</taxon>
    </lineage>
</organism>
<accession>W9ZF03</accession>
<dbReference type="GO" id="GO:0005739">
    <property type="term" value="C:mitochondrion"/>
    <property type="evidence" value="ECO:0007669"/>
    <property type="project" value="TreeGrafter"/>
</dbReference>
<dbReference type="STRING" id="1182542.W9ZF03"/>